<dbReference type="Gene3D" id="3.30.470.20">
    <property type="entry name" value="ATP-grasp fold, B domain"/>
    <property type="match status" value="1"/>
</dbReference>
<sequence>MRKLAILSTDHLEDFFVYDRMLVEPLNKLGWEVTEISWHTSNHDWDQYDVVVVRSTWDYQAHCDAFLDCLRRIDASSAQLHNPLSLIEWNISKQYLKELEDKGVPIVPTYWVEKALEPSDFALAFERFAADELVIKPYVSANADFTYRLKREDIDGRFDALAKEFEHRDAMIQPFLSSIVDDGEYSLFYFDSHYSHAICKQPAAGDFRVQEEHGGELSSIKPSEKMFTLAQQTLQALPCDALYARIDMVNVDGQLCIIEVELIEPSLYFNMDSKSAELFSEIFANKFA</sequence>
<dbReference type="RefSeq" id="WP_311360943.1">
    <property type="nucleotide sequence ID" value="NZ_JAVRIE010000002.1"/>
</dbReference>
<dbReference type="EMBL" id="JAVRIE010000002">
    <property type="protein sequence ID" value="MDT0582163.1"/>
    <property type="molecule type" value="Genomic_DNA"/>
</dbReference>
<gene>
    <name evidence="1" type="ORF">RM544_06415</name>
</gene>
<dbReference type="InterPro" id="IPR053191">
    <property type="entry name" value="DcsG_Biosynth_Enzyme"/>
</dbReference>
<evidence type="ECO:0000313" key="1">
    <source>
        <dbReference type="EMBL" id="MDT0582163.1"/>
    </source>
</evidence>
<comment type="caution">
    <text evidence="1">The sequence shown here is derived from an EMBL/GenBank/DDBJ whole genome shotgun (WGS) entry which is preliminary data.</text>
</comment>
<accession>A0AAW8R4R8</accession>
<protein>
    <recommendedName>
        <fullName evidence="3">Prokaryotic glutathione synthetase ATP-binding domain-containing protein</fullName>
    </recommendedName>
</protein>
<proteinExistence type="predicted"/>
<dbReference type="SUPFAM" id="SSF56059">
    <property type="entry name" value="Glutathione synthetase ATP-binding domain-like"/>
    <property type="match status" value="1"/>
</dbReference>
<evidence type="ECO:0000313" key="2">
    <source>
        <dbReference type="Proteomes" id="UP001249020"/>
    </source>
</evidence>
<dbReference type="PANTHER" id="PTHR39217:SF1">
    <property type="entry name" value="GLUTATHIONE SYNTHETASE"/>
    <property type="match status" value="1"/>
</dbReference>
<keyword evidence="2" id="KW-1185">Reference proteome</keyword>
<dbReference type="AlphaFoldDB" id="A0AAW8R4R8"/>
<name>A0AAW8R4R8_9ALTE</name>
<dbReference type="PANTHER" id="PTHR39217">
    <property type="match status" value="1"/>
</dbReference>
<dbReference type="Proteomes" id="UP001249020">
    <property type="component" value="Unassembled WGS sequence"/>
</dbReference>
<organism evidence="1 2">
    <name type="scientific">Brumicola blandensis</name>
    <dbReference type="NCBI Taxonomy" id="3075611"/>
    <lineage>
        <taxon>Bacteria</taxon>
        <taxon>Pseudomonadati</taxon>
        <taxon>Pseudomonadota</taxon>
        <taxon>Gammaproteobacteria</taxon>
        <taxon>Alteromonadales</taxon>
        <taxon>Alteromonadaceae</taxon>
        <taxon>Brumicola</taxon>
    </lineage>
</organism>
<reference evidence="1 2" key="1">
    <citation type="submission" date="2023-09" db="EMBL/GenBank/DDBJ databases">
        <authorList>
            <person name="Rey-Velasco X."/>
        </authorList>
    </citation>
    <scope>NUCLEOTIDE SEQUENCE [LARGE SCALE GENOMIC DNA]</scope>
    <source>
        <strain evidence="1 2">W409</strain>
    </source>
</reference>
<evidence type="ECO:0008006" key="3">
    <source>
        <dbReference type="Google" id="ProtNLM"/>
    </source>
</evidence>